<dbReference type="EMBL" id="CP073100">
    <property type="protein sequence ID" value="QUE51886.1"/>
    <property type="molecule type" value="Genomic_DNA"/>
</dbReference>
<evidence type="ECO:0000256" key="1">
    <source>
        <dbReference type="SAM" id="SignalP"/>
    </source>
</evidence>
<dbReference type="Proteomes" id="UP000676169">
    <property type="component" value="Chromosome"/>
</dbReference>
<feature type="signal peptide" evidence="1">
    <location>
        <begin position="1"/>
        <end position="20"/>
    </location>
</feature>
<evidence type="ECO:0008006" key="4">
    <source>
        <dbReference type="Google" id="ProtNLM"/>
    </source>
</evidence>
<accession>A0A975J0Q7</accession>
<keyword evidence="3" id="KW-1185">Reference proteome</keyword>
<name>A0A975J0Q7_9BACT</name>
<reference evidence="2" key="1">
    <citation type="submission" date="2021-04" db="EMBL/GenBank/DDBJ databases">
        <title>Luteolibacter sp. 32A isolated from the skin of an Anderson's salamander (Ambystoma andersonii).</title>
        <authorList>
            <person name="Spergser J."/>
            <person name="Busse H.-J."/>
        </authorList>
    </citation>
    <scope>NUCLEOTIDE SEQUENCE</scope>
    <source>
        <strain evidence="2">32A</strain>
    </source>
</reference>
<dbReference type="RefSeq" id="WP_211632137.1">
    <property type="nucleotide sequence ID" value="NZ_CP073100.1"/>
</dbReference>
<feature type="chain" id="PRO_5037126646" description="Transporter" evidence="1">
    <location>
        <begin position="21"/>
        <end position="240"/>
    </location>
</feature>
<proteinExistence type="predicted"/>
<dbReference type="AlphaFoldDB" id="A0A975J0Q7"/>
<evidence type="ECO:0000313" key="3">
    <source>
        <dbReference type="Proteomes" id="UP000676169"/>
    </source>
</evidence>
<sequence>MKNHLLPAALLMLASAPLLSAGELPASYETRSEGDFAFSLTAGYESLHVYRGADSSMGSANLWQGLDVEYKDFLHFNLYHGSGTNSDYEELTPSAYVHHDFGPVDAALGVIWYHFPDYHSSDSVEFYLRLSHDFKNGISTWMHVGYNEDADGWYEELGIKYTREITERLSLAPYASIGFSQHYRGPTGSDGLDNLTIGLTAPYKITKQVSLTPAVGLALPLDTFDGDNELWGALTLSISF</sequence>
<protein>
    <recommendedName>
        <fullName evidence="4">Transporter</fullName>
    </recommendedName>
</protein>
<keyword evidence="1" id="KW-0732">Signal</keyword>
<dbReference type="KEGG" id="lamb:KBB96_03120"/>
<organism evidence="2 3">
    <name type="scientific">Luteolibacter ambystomatis</name>
    <dbReference type="NCBI Taxonomy" id="2824561"/>
    <lineage>
        <taxon>Bacteria</taxon>
        <taxon>Pseudomonadati</taxon>
        <taxon>Verrucomicrobiota</taxon>
        <taxon>Verrucomicrobiia</taxon>
        <taxon>Verrucomicrobiales</taxon>
        <taxon>Verrucomicrobiaceae</taxon>
        <taxon>Luteolibacter</taxon>
    </lineage>
</organism>
<evidence type="ECO:0000313" key="2">
    <source>
        <dbReference type="EMBL" id="QUE51886.1"/>
    </source>
</evidence>
<gene>
    <name evidence="2" type="ORF">KBB96_03120</name>
</gene>